<organism evidence="9 10">
    <name type="scientific">Geodia barretti</name>
    <name type="common">Barrett's horny sponge</name>
    <dbReference type="NCBI Taxonomy" id="519541"/>
    <lineage>
        <taxon>Eukaryota</taxon>
        <taxon>Metazoa</taxon>
        <taxon>Porifera</taxon>
        <taxon>Demospongiae</taxon>
        <taxon>Heteroscleromorpha</taxon>
        <taxon>Tetractinellida</taxon>
        <taxon>Astrophorina</taxon>
        <taxon>Geodiidae</taxon>
        <taxon>Geodia</taxon>
    </lineage>
</organism>
<dbReference type="PANTHER" id="PTHR11211">
    <property type="entry name" value="IROQUOIS-CLASS HOMEODOMAIN PROTEIN IRX"/>
    <property type="match status" value="1"/>
</dbReference>
<gene>
    <name evidence="9" type="ORF">GBAR_LOCUS30322</name>
</gene>
<dbReference type="InterPro" id="IPR001356">
    <property type="entry name" value="HD"/>
</dbReference>
<feature type="compositionally biased region" description="Basic and acidic residues" evidence="7">
    <location>
        <begin position="379"/>
        <end position="395"/>
    </location>
</feature>
<evidence type="ECO:0000256" key="1">
    <source>
        <dbReference type="ARBA" id="ARBA00004123"/>
    </source>
</evidence>
<evidence type="ECO:0000259" key="8">
    <source>
        <dbReference type="PROSITE" id="PS50071"/>
    </source>
</evidence>
<evidence type="ECO:0000256" key="6">
    <source>
        <dbReference type="PROSITE-ProRule" id="PRU00108"/>
    </source>
</evidence>
<dbReference type="Proteomes" id="UP001174909">
    <property type="component" value="Unassembled WGS sequence"/>
</dbReference>
<evidence type="ECO:0000313" key="10">
    <source>
        <dbReference type="Proteomes" id="UP001174909"/>
    </source>
</evidence>
<feature type="domain" description="Homeobox" evidence="8">
    <location>
        <begin position="263"/>
        <end position="326"/>
    </location>
</feature>
<dbReference type="CDD" id="cd00086">
    <property type="entry name" value="homeodomain"/>
    <property type="match status" value="1"/>
</dbReference>
<dbReference type="GO" id="GO:0000978">
    <property type="term" value="F:RNA polymerase II cis-regulatory region sequence-specific DNA binding"/>
    <property type="evidence" value="ECO:0007669"/>
    <property type="project" value="TreeGrafter"/>
</dbReference>
<feature type="region of interest" description="Disordered" evidence="7">
    <location>
        <begin position="326"/>
        <end position="425"/>
    </location>
</feature>
<name>A0AA35TXF8_GEOBA</name>
<dbReference type="Pfam" id="PF05920">
    <property type="entry name" value="Homeobox_KN"/>
    <property type="match status" value="1"/>
</dbReference>
<sequence>MTTAAASLQMATYPGGKQSYYHQLPFTVPPSALSSTYMYGGGCGGGTMTLTHPPTMAVNTYCSDSALGLHYSEMNGGHSTEELISPTKHHEQALDSQLNSSPPPPPPPTIEENHHHRQRISSVDEASLSPLPAAAASPPSQLLSPNSTSQFPPATPSVLISSSQPLQHKPTFLSTMTSGISTNGFPRLTQHHFPQSTFSHIPSTLNSFTPPYTSFSPGAPHAALPNVVMYPQHPAPLPDYSSGTAAFNGIWNQYSNNIHTQKLSYDSPRYKLTPERATPLQKWFDEHRDHPYPTRHDKIVLCQETNLTFTQVSTWFANCRRRMKKASQEDEERPNCSTSTPLQNGTSGRGSSSSSYHDDDSTSGGGHAPRLGSQSPDDDSPRSNSRHDTEEKIHNYGEVSGLPERFSPTFDRSRPKQGGTTVNHH</sequence>
<evidence type="ECO:0000256" key="7">
    <source>
        <dbReference type="SAM" id="MobiDB-lite"/>
    </source>
</evidence>
<dbReference type="PANTHER" id="PTHR11211:SF3">
    <property type="entry name" value="HOMEOBOX PROTEIN MOHAWK"/>
    <property type="match status" value="1"/>
</dbReference>
<protein>
    <submittedName>
        <fullName evidence="9">Iroquois-class homeodomain protein IRX-4</fullName>
    </submittedName>
</protein>
<comment type="subcellular location">
    <subcellularLocation>
        <location evidence="1 6">Nucleus</location>
    </subcellularLocation>
</comment>
<dbReference type="SUPFAM" id="SSF46689">
    <property type="entry name" value="Homeodomain-like"/>
    <property type="match status" value="1"/>
</dbReference>
<proteinExistence type="inferred from homology"/>
<keyword evidence="4 6" id="KW-0371">Homeobox</keyword>
<dbReference type="GO" id="GO:0000981">
    <property type="term" value="F:DNA-binding transcription factor activity, RNA polymerase II-specific"/>
    <property type="evidence" value="ECO:0007669"/>
    <property type="project" value="TreeGrafter"/>
</dbReference>
<dbReference type="GO" id="GO:0048468">
    <property type="term" value="P:cell development"/>
    <property type="evidence" value="ECO:0007669"/>
    <property type="project" value="TreeGrafter"/>
</dbReference>
<dbReference type="EMBL" id="CASHTH010004284">
    <property type="protein sequence ID" value="CAI8055564.1"/>
    <property type="molecule type" value="Genomic_DNA"/>
</dbReference>
<comment type="similarity">
    <text evidence="2">Belongs to the TALE/IRO homeobox family.</text>
</comment>
<feature type="compositionally biased region" description="Polar residues" evidence="7">
    <location>
        <begin position="146"/>
        <end position="165"/>
    </location>
</feature>
<evidence type="ECO:0000256" key="4">
    <source>
        <dbReference type="ARBA" id="ARBA00023155"/>
    </source>
</evidence>
<keyword evidence="3 6" id="KW-0238">DNA-binding</keyword>
<dbReference type="InterPro" id="IPR008422">
    <property type="entry name" value="KN_HD"/>
</dbReference>
<feature type="compositionally biased region" description="Low complexity" evidence="7">
    <location>
        <begin position="345"/>
        <end position="355"/>
    </location>
</feature>
<keyword evidence="10" id="KW-1185">Reference proteome</keyword>
<evidence type="ECO:0000313" key="9">
    <source>
        <dbReference type="EMBL" id="CAI8055564.1"/>
    </source>
</evidence>
<reference evidence="9" key="1">
    <citation type="submission" date="2023-03" db="EMBL/GenBank/DDBJ databases">
        <authorList>
            <person name="Steffen K."/>
            <person name="Cardenas P."/>
        </authorList>
    </citation>
    <scope>NUCLEOTIDE SEQUENCE</scope>
</reference>
<dbReference type="AlphaFoldDB" id="A0AA35TXF8"/>
<evidence type="ECO:0000256" key="2">
    <source>
        <dbReference type="ARBA" id="ARBA00008446"/>
    </source>
</evidence>
<accession>A0AA35TXF8</accession>
<evidence type="ECO:0000256" key="3">
    <source>
        <dbReference type="ARBA" id="ARBA00023125"/>
    </source>
</evidence>
<dbReference type="InterPro" id="IPR009057">
    <property type="entry name" value="Homeodomain-like_sf"/>
</dbReference>
<dbReference type="SMART" id="SM00389">
    <property type="entry name" value="HOX"/>
    <property type="match status" value="1"/>
</dbReference>
<feature type="compositionally biased region" description="Polar residues" evidence="7">
    <location>
        <begin position="335"/>
        <end position="344"/>
    </location>
</feature>
<feature type="DNA-binding region" description="Homeobox" evidence="6">
    <location>
        <begin position="265"/>
        <end position="327"/>
    </location>
</feature>
<dbReference type="PROSITE" id="PS50071">
    <property type="entry name" value="HOMEOBOX_2"/>
    <property type="match status" value="1"/>
</dbReference>
<comment type="caution">
    <text evidence="9">The sequence shown here is derived from an EMBL/GenBank/DDBJ whole genome shotgun (WGS) entry which is preliminary data.</text>
</comment>
<evidence type="ECO:0000256" key="5">
    <source>
        <dbReference type="ARBA" id="ARBA00023242"/>
    </source>
</evidence>
<keyword evidence="5 6" id="KW-0539">Nucleus</keyword>
<feature type="region of interest" description="Disordered" evidence="7">
    <location>
        <begin position="73"/>
        <end position="165"/>
    </location>
</feature>
<feature type="compositionally biased region" description="Low complexity" evidence="7">
    <location>
        <begin position="126"/>
        <end position="145"/>
    </location>
</feature>
<dbReference type="GO" id="GO:0005634">
    <property type="term" value="C:nucleus"/>
    <property type="evidence" value="ECO:0007669"/>
    <property type="project" value="UniProtKB-SubCell"/>
</dbReference>
<dbReference type="Gene3D" id="1.10.10.60">
    <property type="entry name" value="Homeodomain-like"/>
    <property type="match status" value="1"/>
</dbReference>